<dbReference type="SUPFAM" id="SSF46785">
    <property type="entry name" value="Winged helix' DNA-binding domain"/>
    <property type="match status" value="1"/>
</dbReference>
<dbReference type="AlphaFoldDB" id="A0A1I3KGM7"/>
<dbReference type="GO" id="GO:0005829">
    <property type="term" value="C:cytosol"/>
    <property type="evidence" value="ECO:0007669"/>
    <property type="project" value="TreeGrafter"/>
</dbReference>
<organism evidence="5 6">
    <name type="scientific">Amycolatopsis sacchari</name>
    <dbReference type="NCBI Taxonomy" id="115433"/>
    <lineage>
        <taxon>Bacteria</taxon>
        <taxon>Bacillati</taxon>
        <taxon>Actinomycetota</taxon>
        <taxon>Actinomycetes</taxon>
        <taxon>Pseudonocardiales</taxon>
        <taxon>Pseudonocardiaceae</taxon>
        <taxon>Amycolatopsis</taxon>
    </lineage>
</organism>
<dbReference type="Gene3D" id="3.30.70.920">
    <property type="match status" value="1"/>
</dbReference>
<dbReference type="Pfam" id="PF13412">
    <property type="entry name" value="HTH_24"/>
    <property type="match status" value="1"/>
</dbReference>
<dbReference type="Proteomes" id="UP000199025">
    <property type="component" value="Unassembled WGS sequence"/>
</dbReference>
<dbReference type="STRING" id="115433.SAMN05421835_101549"/>
<dbReference type="PANTHER" id="PTHR30154:SF34">
    <property type="entry name" value="TRANSCRIPTIONAL REGULATOR AZLB"/>
    <property type="match status" value="1"/>
</dbReference>
<keyword evidence="6" id="KW-1185">Reference proteome</keyword>
<dbReference type="PRINTS" id="PR00033">
    <property type="entry name" value="HTHASNC"/>
</dbReference>
<gene>
    <name evidence="5" type="ORF">SAMN05421835_101549</name>
</gene>
<reference evidence="5 6" key="1">
    <citation type="submission" date="2016-10" db="EMBL/GenBank/DDBJ databases">
        <authorList>
            <person name="de Groot N.N."/>
        </authorList>
    </citation>
    <scope>NUCLEOTIDE SEQUENCE [LARGE SCALE GENOMIC DNA]</scope>
    <source>
        <strain evidence="5 6">DSM 44468</strain>
    </source>
</reference>
<name>A0A1I3KGM7_9PSEU</name>
<feature type="domain" description="HTH asnC-type" evidence="4">
    <location>
        <begin position="4"/>
        <end position="65"/>
    </location>
</feature>
<accession>A0A1I3KGM7</accession>
<dbReference type="InterPro" id="IPR011008">
    <property type="entry name" value="Dimeric_a/b-barrel"/>
</dbReference>
<dbReference type="SUPFAM" id="SSF54909">
    <property type="entry name" value="Dimeric alpha+beta barrel"/>
    <property type="match status" value="1"/>
</dbReference>
<dbReference type="InterPro" id="IPR019888">
    <property type="entry name" value="Tscrpt_reg_AsnC-like"/>
</dbReference>
<dbReference type="OrthoDB" id="9809462at2"/>
<dbReference type="GO" id="GO:0043200">
    <property type="term" value="P:response to amino acid"/>
    <property type="evidence" value="ECO:0007669"/>
    <property type="project" value="TreeGrafter"/>
</dbReference>
<protein>
    <submittedName>
        <fullName evidence="5">DNA-binding transcriptional regulator, Lrp family</fullName>
    </submittedName>
</protein>
<dbReference type="GO" id="GO:0043565">
    <property type="term" value="F:sequence-specific DNA binding"/>
    <property type="evidence" value="ECO:0007669"/>
    <property type="project" value="InterPro"/>
</dbReference>
<evidence type="ECO:0000256" key="3">
    <source>
        <dbReference type="ARBA" id="ARBA00023163"/>
    </source>
</evidence>
<evidence type="ECO:0000256" key="2">
    <source>
        <dbReference type="ARBA" id="ARBA00023125"/>
    </source>
</evidence>
<evidence type="ECO:0000256" key="1">
    <source>
        <dbReference type="ARBA" id="ARBA00023015"/>
    </source>
</evidence>
<keyword evidence="1" id="KW-0805">Transcription regulation</keyword>
<keyword evidence="3" id="KW-0804">Transcription</keyword>
<dbReference type="InterPro" id="IPR036390">
    <property type="entry name" value="WH_DNA-bd_sf"/>
</dbReference>
<evidence type="ECO:0000313" key="5">
    <source>
        <dbReference type="EMBL" id="SFI71554.1"/>
    </source>
</evidence>
<dbReference type="InterPro" id="IPR011991">
    <property type="entry name" value="ArsR-like_HTH"/>
</dbReference>
<dbReference type="InterPro" id="IPR036388">
    <property type="entry name" value="WH-like_DNA-bd_sf"/>
</dbReference>
<dbReference type="Gene3D" id="1.10.10.10">
    <property type="entry name" value="Winged helix-like DNA-binding domain superfamily/Winged helix DNA-binding domain"/>
    <property type="match status" value="1"/>
</dbReference>
<keyword evidence="2 5" id="KW-0238">DNA-binding</keyword>
<evidence type="ECO:0000259" key="4">
    <source>
        <dbReference type="PROSITE" id="PS50956"/>
    </source>
</evidence>
<sequence>MSTLDATDRRILRALDDDPRVPVLLLAQRLGLARKTVQTRLARLQDAGVLRPHSDRVRPSSLGYAVKALVTAEVEQARLDEAVAALRRIPEILHCAATTGDGDIVLQVVARDPDDLYRVGQRILSCRGIRRTSSALLMRDLIPYRTTALLEAADEVSAAR</sequence>
<proteinExistence type="predicted"/>
<dbReference type="InterPro" id="IPR000485">
    <property type="entry name" value="AsnC-type_HTH_dom"/>
</dbReference>
<dbReference type="RefSeq" id="WP_091504033.1">
    <property type="nucleotide sequence ID" value="NZ_CBDQZW010000002.1"/>
</dbReference>
<dbReference type="CDD" id="cd00090">
    <property type="entry name" value="HTH_ARSR"/>
    <property type="match status" value="1"/>
</dbReference>
<dbReference type="PANTHER" id="PTHR30154">
    <property type="entry name" value="LEUCINE-RESPONSIVE REGULATORY PROTEIN"/>
    <property type="match status" value="1"/>
</dbReference>
<evidence type="ECO:0000313" key="6">
    <source>
        <dbReference type="Proteomes" id="UP000199025"/>
    </source>
</evidence>
<dbReference type="EMBL" id="FORP01000001">
    <property type="protein sequence ID" value="SFI71554.1"/>
    <property type="molecule type" value="Genomic_DNA"/>
</dbReference>
<dbReference type="Pfam" id="PF01037">
    <property type="entry name" value="AsnC_trans_reg"/>
    <property type="match status" value="1"/>
</dbReference>
<dbReference type="PROSITE" id="PS50956">
    <property type="entry name" value="HTH_ASNC_2"/>
    <property type="match status" value="1"/>
</dbReference>
<dbReference type="InterPro" id="IPR019887">
    <property type="entry name" value="Tscrpt_reg_AsnC/Lrp_C"/>
</dbReference>
<dbReference type="SMART" id="SM00344">
    <property type="entry name" value="HTH_ASNC"/>
    <property type="match status" value="1"/>
</dbReference>